<proteinExistence type="predicted"/>
<evidence type="ECO:0008006" key="3">
    <source>
        <dbReference type="Google" id="ProtNLM"/>
    </source>
</evidence>
<reference evidence="1" key="1">
    <citation type="submission" date="2022-05" db="EMBL/GenBank/DDBJ databases">
        <title>Sphingomonas sp. strain RP10 Genome sequencing and assembly.</title>
        <authorList>
            <person name="Kim I."/>
        </authorList>
    </citation>
    <scope>NUCLEOTIDE SEQUENCE</scope>
    <source>
        <strain evidence="1">RP10</strain>
    </source>
</reference>
<dbReference type="Pfam" id="PF14072">
    <property type="entry name" value="DndB"/>
    <property type="match status" value="1"/>
</dbReference>
<dbReference type="AlphaFoldDB" id="A0A9X2HQA4"/>
<organism evidence="1 2">
    <name type="scientific">Sphingomonas liriopis</name>
    <dbReference type="NCBI Taxonomy" id="2949094"/>
    <lineage>
        <taxon>Bacteria</taxon>
        <taxon>Pseudomonadati</taxon>
        <taxon>Pseudomonadota</taxon>
        <taxon>Alphaproteobacteria</taxon>
        <taxon>Sphingomonadales</taxon>
        <taxon>Sphingomonadaceae</taxon>
        <taxon>Sphingomonas</taxon>
    </lineage>
</organism>
<keyword evidence="2" id="KW-1185">Reference proteome</keyword>
<gene>
    <name evidence="1" type="ORF">M9979_02960</name>
</gene>
<dbReference type="InterPro" id="IPR017642">
    <property type="entry name" value="DNA_S_mod_DndB"/>
</dbReference>
<comment type="caution">
    <text evidence="1">The sequence shown here is derived from an EMBL/GenBank/DDBJ whole genome shotgun (WGS) entry which is preliminary data.</text>
</comment>
<dbReference type="RefSeq" id="WP_254287849.1">
    <property type="nucleotide sequence ID" value="NZ_JAMLDY010000003.1"/>
</dbReference>
<dbReference type="EMBL" id="JAMLDY010000003">
    <property type="protein sequence ID" value="MCP3733837.1"/>
    <property type="molecule type" value="Genomic_DNA"/>
</dbReference>
<accession>A0A9X2HQA4</accession>
<dbReference type="Proteomes" id="UP001139486">
    <property type="component" value="Unassembled WGS sequence"/>
</dbReference>
<name>A0A9X2HQA4_9SPHN</name>
<sequence length="625" mass="70200">MAFSIKATVPEALTPEIVFLKGSVSLWNYSIPFFTTNVPLVFAEKYFKLFEELPQADTAEWTLEELFQRDISWDRVDNEILAYLNSPTRPQFFNALTVALMPSHTDSLGGDFGPAGDMPRLTDPGLGAPIGMGGIQIQFYDSDEDQVAGAGKMRWATDRVDAVAVDGQHRLAAIKRFVKEAKKDRWEGASVPVIFLIADARVGFKTPHADSDSSRTVSALRSVFIDLNKNAKPVSPSRTILLDDLSIVSVATRSLMGRSLGDTGDAERIPLSLVDWMTDRNKIEDGPFITTVTLLHEAVRQLLAVPDLQMDEDDNSVAKVEKWLDATLPVEDVGAREEVLGQIRQCARLQTRLSWLPNQIKILQQSFDANWRPHMRALLRDYAPYSALWTYAEEHDLLGPQFVNLYVSKEVMPAKAGQERSKRLEEAAKQAEPGWSLSKRYDKPLAAIDEIKEDSWAFKVVFQRALYRAYINVLRGPGQYFKTAPSRETAAEAFIEYMNTLHEEGLDEVYAQLKNDYFWAGSGLSADDTIEFTNAGAERMRSWLEVGFILKLLGPEAPAFDRLDSSVGGAPSKTLCYYLDLEANRPIRWGMAKFALARGFDDDSGQYERLVKQRYEHLRGTLRGS</sequence>
<protein>
    <recommendedName>
        <fullName evidence="3">DGQHR domain-containing protein</fullName>
    </recommendedName>
</protein>
<evidence type="ECO:0000313" key="1">
    <source>
        <dbReference type="EMBL" id="MCP3733837.1"/>
    </source>
</evidence>
<evidence type="ECO:0000313" key="2">
    <source>
        <dbReference type="Proteomes" id="UP001139486"/>
    </source>
</evidence>